<dbReference type="InterPro" id="IPR025331">
    <property type="entry name" value="TNT"/>
</dbReference>
<keyword evidence="3" id="KW-1185">Reference proteome</keyword>
<evidence type="ECO:0000313" key="2">
    <source>
        <dbReference type="EMBL" id="RRJ86921.1"/>
    </source>
</evidence>
<comment type="caution">
    <text evidence="2">The sequence shown here is derived from an EMBL/GenBank/DDBJ whole genome shotgun (WGS) entry which is preliminary data.</text>
</comment>
<organism evidence="2 3">
    <name type="scientific">Paenimyroides tangerinum</name>
    <dbReference type="NCBI Taxonomy" id="2488728"/>
    <lineage>
        <taxon>Bacteria</taxon>
        <taxon>Pseudomonadati</taxon>
        <taxon>Bacteroidota</taxon>
        <taxon>Flavobacteriia</taxon>
        <taxon>Flavobacteriales</taxon>
        <taxon>Flavobacteriaceae</taxon>
        <taxon>Paenimyroides</taxon>
    </lineage>
</organism>
<sequence>MKFIFYKNVDDFTLTFDKTGSIAESIRKQAFDLYREGKWAELEDLFKSINIKWLPAFGGYNIVDNVPLTKGMKFDRYCSSIGYSEKGNLNLNGNFTSPIENGTPFSFSQRALVKLRNEYDVYYEIEVLKDLPFTAQNADVIPWFGQLGKGKQSMWNIPKNPNSPKDYSYTLTELAEMGYIKITIKESPNGKFKSLVNKEIP</sequence>
<proteinExistence type="predicted"/>
<feature type="domain" description="TNT" evidence="1">
    <location>
        <begin position="68"/>
        <end position="179"/>
    </location>
</feature>
<dbReference type="Proteomes" id="UP000275719">
    <property type="component" value="Unassembled WGS sequence"/>
</dbReference>
<dbReference type="EMBL" id="RQVQ01000066">
    <property type="protein sequence ID" value="RRJ86921.1"/>
    <property type="molecule type" value="Genomic_DNA"/>
</dbReference>
<dbReference type="GO" id="GO:0050135">
    <property type="term" value="F:NADP+ nucleosidase activity"/>
    <property type="evidence" value="ECO:0007669"/>
    <property type="project" value="InterPro"/>
</dbReference>
<evidence type="ECO:0000259" key="1">
    <source>
        <dbReference type="Pfam" id="PF14021"/>
    </source>
</evidence>
<dbReference type="Pfam" id="PF14021">
    <property type="entry name" value="TNT"/>
    <property type="match status" value="1"/>
</dbReference>
<gene>
    <name evidence="2" type="ORF">EG240_15665</name>
</gene>
<evidence type="ECO:0000313" key="3">
    <source>
        <dbReference type="Proteomes" id="UP000275719"/>
    </source>
</evidence>
<accession>A0A3P3VVU2</accession>
<reference evidence="2 3" key="1">
    <citation type="submission" date="2018-11" db="EMBL/GenBank/DDBJ databases">
        <title>Flavobacterium sp. nov., YIM 102701-2 draft genome.</title>
        <authorList>
            <person name="Li G."/>
            <person name="Jiang Y."/>
        </authorList>
    </citation>
    <scope>NUCLEOTIDE SEQUENCE [LARGE SCALE GENOMIC DNA]</scope>
    <source>
        <strain evidence="2 3">YIM 102701-2</strain>
    </source>
</reference>
<dbReference type="AlphaFoldDB" id="A0A3P3VVU2"/>
<protein>
    <submittedName>
        <fullName evidence="2">DUF4237 domain-containing protein</fullName>
    </submittedName>
</protein>
<name>A0A3P3VVU2_9FLAO</name>